<keyword evidence="6" id="KW-0520">NAD</keyword>
<evidence type="ECO:0000256" key="1">
    <source>
        <dbReference type="ARBA" id="ARBA00001947"/>
    </source>
</evidence>
<feature type="domain" description="Enoyl reductase (ER)" evidence="8">
    <location>
        <begin position="14"/>
        <end position="352"/>
    </location>
</feature>
<dbReference type="SMART" id="SM00829">
    <property type="entry name" value="PKS_ER"/>
    <property type="match status" value="1"/>
</dbReference>
<dbReference type="SUPFAM" id="SSF51735">
    <property type="entry name" value="NAD(P)-binding Rossmann-fold domains"/>
    <property type="match status" value="1"/>
</dbReference>
<dbReference type="Pfam" id="PF08240">
    <property type="entry name" value="ADH_N"/>
    <property type="match status" value="1"/>
</dbReference>
<name>A0AAV9U5A0_9PEZI</name>
<dbReference type="InterPro" id="IPR036291">
    <property type="entry name" value="NAD(P)-bd_dom_sf"/>
</dbReference>
<keyword evidence="10" id="KW-1185">Reference proteome</keyword>
<evidence type="ECO:0000256" key="5">
    <source>
        <dbReference type="ARBA" id="ARBA00023002"/>
    </source>
</evidence>
<dbReference type="InterPro" id="IPR020843">
    <property type="entry name" value="ER"/>
</dbReference>
<sequence length="355" mass="37206">MTKTNKAAVYANPGTTEIKIVDLEIPEPGPGQVLVKLSHSGVCHSDLAVCKNAWTYLPYPTPANQVGGHEGIGEVIAAGPGVSSTMIGSRVGIKWLSSACTECEFCRESMDASCAKATVSGYYTPGTFQQYTLATANYVTPIPQNLPSASTAPLLCGGMTIWSALKKASLKQNQWVAIPGAGGGLGHIAIQFVKNSYKGKVIAIDAGSKESFCKGLGADVFLDFRAHSDEELTEAVKRATGGVGAHVVLVTTGSQKSYDQGIPLLRHGGKLVCVGIPDGVDVPISGATASHIATSQKQIIGSAVGSLEETIECLQAAERGEAKVEVRVEKMDKLGEIFKDMEEGKLQGRVVLDLS</sequence>
<evidence type="ECO:0000256" key="3">
    <source>
        <dbReference type="ARBA" id="ARBA00022723"/>
    </source>
</evidence>
<dbReference type="InterPro" id="IPR013149">
    <property type="entry name" value="ADH-like_C"/>
</dbReference>
<comment type="cofactor">
    <cofactor evidence="1 7">
        <name>Zn(2+)</name>
        <dbReference type="ChEBI" id="CHEBI:29105"/>
    </cofactor>
</comment>
<keyword evidence="4 7" id="KW-0862">Zinc</keyword>
<comment type="similarity">
    <text evidence="2 7">Belongs to the zinc-containing alcohol dehydrogenase family.</text>
</comment>
<dbReference type="InterPro" id="IPR013154">
    <property type="entry name" value="ADH-like_N"/>
</dbReference>
<evidence type="ECO:0000256" key="6">
    <source>
        <dbReference type="ARBA" id="ARBA00023027"/>
    </source>
</evidence>
<dbReference type="FunFam" id="3.40.50.720:FF:000039">
    <property type="entry name" value="Alcohol dehydrogenase AdhP"/>
    <property type="match status" value="1"/>
</dbReference>
<dbReference type="AlphaFoldDB" id="A0AAV9U5A0"/>
<dbReference type="PROSITE" id="PS00059">
    <property type="entry name" value="ADH_ZINC"/>
    <property type="match status" value="1"/>
</dbReference>
<dbReference type="InterPro" id="IPR002328">
    <property type="entry name" value="ADH_Zn_CS"/>
</dbReference>
<dbReference type="PANTHER" id="PTHR42940">
    <property type="entry name" value="ALCOHOL DEHYDROGENASE 1-RELATED"/>
    <property type="match status" value="1"/>
</dbReference>
<gene>
    <name evidence="9" type="ORF">TWF730_003711</name>
</gene>
<comment type="caution">
    <text evidence="9">The sequence shown here is derived from an EMBL/GenBank/DDBJ whole genome shotgun (WGS) entry which is preliminary data.</text>
</comment>
<dbReference type="EMBL" id="JAVHNS010000015">
    <property type="protein sequence ID" value="KAK6334496.1"/>
    <property type="molecule type" value="Genomic_DNA"/>
</dbReference>
<evidence type="ECO:0000313" key="10">
    <source>
        <dbReference type="Proteomes" id="UP001373714"/>
    </source>
</evidence>
<dbReference type="Pfam" id="PF00107">
    <property type="entry name" value="ADH_zinc_N"/>
    <property type="match status" value="1"/>
</dbReference>
<dbReference type="GO" id="GO:0005737">
    <property type="term" value="C:cytoplasm"/>
    <property type="evidence" value="ECO:0007669"/>
    <property type="project" value="TreeGrafter"/>
</dbReference>
<evidence type="ECO:0000256" key="2">
    <source>
        <dbReference type="ARBA" id="ARBA00008072"/>
    </source>
</evidence>
<dbReference type="Proteomes" id="UP001373714">
    <property type="component" value="Unassembled WGS sequence"/>
</dbReference>
<dbReference type="GO" id="GO:0004022">
    <property type="term" value="F:alcohol dehydrogenase (NAD+) activity"/>
    <property type="evidence" value="ECO:0007669"/>
    <property type="project" value="TreeGrafter"/>
</dbReference>
<keyword evidence="5" id="KW-0560">Oxidoreductase</keyword>
<dbReference type="CDD" id="cd08297">
    <property type="entry name" value="CAD3"/>
    <property type="match status" value="1"/>
</dbReference>
<evidence type="ECO:0000256" key="4">
    <source>
        <dbReference type="ARBA" id="ARBA00022833"/>
    </source>
</evidence>
<keyword evidence="3 7" id="KW-0479">Metal-binding</keyword>
<evidence type="ECO:0000256" key="7">
    <source>
        <dbReference type="RuleBase" id="RU361277"/>
    </source>
</evidence>
<reference evidence="9 10" key="1">
    <citation type="submission" date="2019-10" db="EMBL/GenBank/DDBJ databases">
        <authorList>
            <person name="Palmer J.M."/>
        </authorList>
    </citation>
    <scope>NUCLEOTIDE SEQUENCE [LARGE SCALE GENOMIC DNA]</scope>
    <source>
        <strain evidence="9 10">TWF730</strain>
    </source>
</reference>
<organism evidence="9 10">
    <name type="scientific">Orbilia blumenaviensis</name>
    <dbReference type="NCBI Taxonomy" id="1796055"/>
    <lineage>
        <taxon>Eukaryota</taxon>
        <taxon>Fungi</taxon>
        <taxon>Dikarya</taxon>
        <taxon>Ascomycota</taxon>
        <taxon>Pezizomycotina</taxon>
        <taxon>Orbiliomycetes</taxon>
        <taxon>Orbiliales</taxon>
        <taxon>Orbiliaceae</taxon>
        <taxon>Orbilia</taxon>
    </lineage>
</organism>
<dbReference type="Gene3D" id="3.40.50.720">
    <property type="entry name" value="NAD(P)-binding Rossmann-like Domain"/>
    <property type="match status" value="1"/>
</dbReference>
<dbReference type="Gene3D" id="3.90.180.10">
    <property type="entry name" value="Medium-chain alcohol dehydrogenases, catalytic domain"/>
    <property type="match status" value="1"/>
</dbReference>
<dbReference type="InterPro" id="IPR011032">
    <property type="entry name" value="GroES-like_sf"/>
</dbReference>
<dbReference type="GO" id="GO:0008270">
    <property type="term" value="F:zinc ion binding"/>
    <property type="evidence" value="ECO:0007669"/>
    <property type="project" value="InterPro"/>
</dbReference>
<protein>
    <recommendedName>
        <fullName evidence="8">Enoyl reductase (ER) domain-containing protein</fullName>
    </recommendedName>
</protein>
<dbReference type="SUPFAM" id="SSF50129">
    <property type="entry name" value="GroES-like"/>
    <property type="match status" value="1"/>
</dbReference>
<evidence type="ECO:0000313" key="9">
    <source>
        <dbReference type="EMBL" id="KAK6334496.1"/>
    </source>
</evidence>
<proteinExistence type="inferred from homology"/>
<dbReference type="PANTHER" id="PTHR42940:SF5">
    <property type="entry name" value="ALCOHOL DEHYDROGENASE 2"/>
    <property type="match status" value="1"/>
</dbReference>
<evidence type="ECO:0000259" key="8">
    <source>
        <dbReference type="SMART" id="SM00829"/>
    </source>
</evidence>
<accession>A0AAV9U5A0</accession>